<organism evidence="2 3">
    <name type="scientific">Rhizoctonia solani</name>
    <dbReference type="NCBI Taxonomy" id="456999"/>
    <lineage>
        <taxon>Eukaryota</taxon>
        <taxon>Fungi</taxon>
        <taxon>Dikarya</taxon>
        <taxon>Basidiomycota</taxon>
        <taxon>Agaricomycotina</taxon>
        <taxon>Agaricomycetes</taxon>
        <taxon>Cantharellales</taxon>
        <taxon>Ceratobasidiaceae</taxon>
        <taxon>Rhizoctonia</taxon>
    </lineage>
</organism>
<dbReference type="EMBL" id="CAJMWT010003602">
    <property type="protein sequence ID" value="CAE6475043.1"/>
    <property type="molecule type" value="Genomic_DNA"/>
</dbReference>
<keyword evidence="1" id="KW-1133">Transmembrane helix</keyword>
<evidence type="ECO:0000313" key="2">
    <source>
        <dbReference type="EMBL" id="CAE6475043.1"/>
    </source>
</evidence>
<proteinExistence type="predicted"/>
<dbReference type="Proteomes" id="UP000663843">
    <property type="component" value="Unassembled WGS sequence"/>
</dbReference>
<keyword evidence="1" id="KW-0812">Transmembrane</keyword>
<feature type="transmembrane region" description="Helical" evidence="1">
    <location>
        <begin position="215"/>
        <end position="237"/>
    </location>
</feature>
<gene>
    <name evidence="2" type="ORF">RDB_LOCUS111277</name>
</gene>
<name>A0A8H3C4V8_9AGAM</name>
<reference evidence="2" key="1">
    <citation type="submission" date="2021-01" db="EMBL/GenBank/DDBJ databases">
        <authorList>
            <person name="Kaushik A."/>
        </authorList>
    </citation>
    <scope>NUCLEOTIDE SEQUENCE</scope>
    <source>
        <strain evidence="2">AG2-2IIIB</strain>
    </source>
</reference>
<sequence>MAALRHPRWGLKQYISLRDYHMGTADQIIELTPSIWAQAQRAINAVIKVAEAHTQVDIDKMASSVTLEMLYQILNLMHSMEGIYRLAKYPLIITGCIKLLSTIQPTPFSYEFGYLCFNILEITLGICFIERSQGLFNMKMTSDMGLLSTAPVGELSEHIDSAVEEEIDYMLEEHKPEYTDWTLGWADFPGQATKTPLVSLSDARSLLFHLWEDRLSFFALVGCTFCPGITVVVHLLWRYVRHECIVNKRSFSKLLIRPFAELLWRFILGAVESQQKTLCFYILESIDEIPGVWTVGYTPINPADSLMILTKYCKILESSNPDFPQHISISAMPALLDFVTPMVTPGAGVNDAKMFPDFFRASLRRLWEAAVREEGMQKREHFINCAYAVFCSFG</sequence>
<evidence type="ECO:0000256" key="1">
    <source>
        <dbReference type="SAM" id="Phobius"/>
    </source>
</evidence>
<evidence type="ECO:0000313" key="3">
    <source>
        <dbReference type="Proteomes" id="UP000663843"/>
    </source>
</evidence>
<comment type="caution">
    <text evidence="2">The sequence shown here is derived from an EMBL/GenBank/DDBJ whole genome shotgun (WGS) entry which is preliminary data.</text>
</comment>
<protein>
    <submittedName>
        <fullName evidence="2">Uncharacterized protein</fullName>
    </submittedName>
</protein>
<keyword evidence="1" id="KW-0472">Membrane</keyword>
<dbReference type="AlphaFoldDB" id="A0A8H3C4V8"/>
<accession>A0A8H3C4V8</accession>